<dbReference type="Proteomes" id="UP001209279">
    <property type="component" value="Chromosome"/>
</dbReference>
<feature type="region of interest" description="Disordered" evidence="5">
    <location>
        <begin position="1"/>
        <end position="20"/>
    </location>
</feature>
<dbReference type="GO" id="GO:0032993">
    <property type="term" value="C:protein-DNA complex"/>
    <property type="evidence" value="ECO:0007669"/>
    <property type="project" value="TreeGrafter"/>
</dbReference>
<dbReference type="Pfam" id="PF03466">
    <property type="entry name" value="LysR_substrate"/>
    <property type="match status" value="1"/>
</dbReference>
<accession>A0AAJ5MQ35</accession>
<keyword evidence="2" id="KW-0805">Transcription regulation</keyword>
<evidence type="ECO:0000256" key="1">
    <source>
        <dbReference type="ARBA" id="ARBA00009437"/>
    </source>
</evidence>
<keyword evidence="4" id="KW-0804">Transcription</keyword>
<evidence type="ECO:0000313" key="8">
    <source>
        <dbReference type="Proteomes" id="UP001209279"/>
    </source>
</evidence>
<dbReference type="EMBL" id="CP083803">
    <property type="protein sequence ID" value="UXZ47909.1"/>
    <property type="molecule type" value="Genomic_DNA"/>
</dbReference>
<evidence type="ECO:0000256" key="4">
    <source>
        <dbReference type="ARBA" id="ARBA00023163"/>
    </source>
</evidence>
<reference evidence="7" key="1">
    <citation type="submission" date="2021-08" db="EMBL/GenBank/DDBJ databases">
        <authorList>
            <person name="Yaryura P.M."/>
            <person name="Bianco M.I."/>
            <person name="Morais C."/>
            <person name="Setubal J.C."/>
        </authorList>
    </citation>
    <scope>NUCLEOTIDE SEQUENCE</scope>
    <source>
        <strain evidence="7">AP1</strain>
    </source>
</reference>
<keyword evidence="3" id="KW-0238">DNA-binding</keyword>
<dbReference type="Gene3D" id="3.40.190.10">
    <property type="entry name" value="Periplasmic binding protein-like II"/>
    <property type="match status" value="2"/>
</dbReference>
<dbReference type="PANTHER" id="PTHR30346">
    <property type="entry name" value="TRANSCRIPTIONAL DUAL REGULATOR HCAR-RELATED"/>
    <property type="match status" value="1"/>
</dbReference>
<protein>
    <submittedName>
        <fullName evidence="7">Substrate-binding domain-containing protein</fullName>
    </submittedName>
</protein>
<evidence type="ECO:0000256" key="3">
    <source>
        <dbReference type="ARBA" id="ARBA00023125"/>
    </source>
</evidence>
<dbReference type="GO" id="GO:0003677">
    <property type="term" value="F:DNA binding"/>
    <property type="evidence" value="ECO:0007669"/>
    <property type="project" value="UniProtKB-KW"/>
</dbReference>
<feature type="compositionally biased region" description="Basic and acidic residues" evidence="5">
    <location>
        <begin position="7"/>
        <end position="20"/>
    </location>
</feature>
<feature type="domain" description="LysR substrate-binding" evidence="6">
    <location>
        <begin position="21"/>
        <end position="214"/>
    </location>
</feature>
<evidence type="ECO:0000259" key="6">
    <source>
        <dbReference type="Pfam" id="PF03466"/>
    </source>
</evidence>
<comment type="similarity">
    <text evidence="1">Belongs to the LysR transcriptional regulatory family.</text>
</comment>
<dbReference type="GO" id="GO:0003700">
    <property type="term" value="F:DNA-binding transcription factor activity"/>
    <property type="evidence" value="ECO:0007669"/>
    <property type="project" value="TreeGrafter"/>
</dbReference>
<dbReference type="CDD" id="cd05466">
    <property type="entry name" value="PBP2_LTTR_substrate"/>
    <property type="match status" value="1"/>
</dbReference>
<dbReference type="AlphaFoldDB" id="A0AAJ5MQ35"/>
<evidence type="ECO:0000256" key="2">
    <source>
        <dbReference type="ARBA" id="ARBA00023015"/>
    </source>
</evidence>
<dbReference type="PANTHER" id="PTHR30346:SF0">
    <property type="entry name" value="HCA OPERON TRANSCRIPTIONAL ACTIVATOR HCAR"/>
    <property type="match status" value="1"/>
</dbReference>
<evidence type="ECO:0000256" key="5">
    <source>
        <dbReference type="SAM" id="MobiDB-lite"/>
    </source>
</evidence>
<organism evidence="7 8">
    <name type="scientific">Pseudomonas soli</name>
    <dbReference type="NCBI Taxonomy" id="1306993"/>
    <lineage>
        <taxon>Bacteria</taxon>
        <taxon>Pseudomonadati</taxon>
        <taxon>Pseudomonadota</taxon>
        <taxon>Gammaproteobacteria</taxon>
        <taxon>Pseudomonadales</taxon>
        <taxon>Pseudomonadaceae</taxon>
        <taxon>Pseudomonas</taxon>
    </lineage>
</organism>
<evidence type="ECO:0000313" key="7">
    <source>
        <dbReference type="EMBL" id="UXZ47909.1"/>
    </source>
</evidence>
<dbReference type="InterPro" id="IPR005119">
    <property type="entry name" value="LysR_subst-bd"/>
</dbReference>
<proteinExistence type="inferred from homology"/>
<dbReference type="SUPFAM" id="SSF53850">
    <property type="entry name" value="Periplasmic binding protein-like II"/>
    <property type="match status" value="1"/>
</dbReference>
<name>A0AAJ5MQ35_9PSED</name>
<sequence>MINGAQHAREKVHAAAHSDKNPALRVAMTDGLAQQRLMQLLCQCRVCTPPLAVSLQKTTNEQLQESLLNQEADLGLSLCRDMEGEICSLPVWRDKVSLALPADHALCRQESISLEQAAAHHLIGYDEKLCPEGYRAIEFILDSQALSIQMEISASGQEEMLLKVGAGYGLGFVLSSHPEQFLSHRVVTRPVDGCEHNVITYALFLKTGAPESAMQLVKQARRIGLLD</sequence>
<gene>
    <name evidence="7" type="ORF">K7K07_18145</name>
</gene>